<keyword evidence="11" id="KW-1185">Reference proteome</keyword>
<organism evidence="10 11">
    <name type="scientific">Aphis glycines</name>
    <name type="common">Soybean aphid</name>
    <dbReference type="NCBI Taxonomy" id="307491"/>
    <lineage>
        <taxon>Eukaryota</taxon>
        <taxon>Metazoa</taxon>
        <taxon>Ecdysozoa</taxon>
        <taxon>Arthropoda</taxon>
        <taxon>Hexapoda</taxon>
        <taxon>Insecta</taxon>
        <taxon>Pterygota</taxon>
        <taxon>Neoptera</taxon>
        <taxon>Paraneoptera</taxon>
        <taxon>Hemiptera</taxon>
        <taxon>Sternorrhyncha</taxon>
        <taxon>Aphidomorpha</taxon>
        <taxon>Aphidoidea</taxon>
        <taxon>Aphididae</taxon>
        <taxon>Aphidini</taxon>
        <taxon>Aphis</taxon>
        <taxon>Aphis</taxon>
    </lineage>
</organism>
<dbReference type="PANTHER" id="PTHR43028:SF3">
    <property type="entry name" value="INOSITOL POLYPHOSPHATE 1-PHOSPHATASE"/>
    <property type="match status" value="1"/>
</dbReference>
<evidence type="ECO:0000256" key="7">
    <source>
        <dbReference type="ARBA" id="ARBA00044519"/>
    </source>
</evidence>
<feature type="binding site" evidence="8">
    <location>
        <position position="177"/>
    </location>
    <ligand>
        <name>Mg(2+)</name>
        <dbReference type="ChEBI" id="CHEBI:18420"/>
        <label>1</label>
        <note>catalytic</note>
    </ligand>
</feature>
<dbReference type="Gene3D" id="4.10.460.10">
    <property type="entry name" value="Inositol Polyphosphate 1-phosphatase, domain 1"/>
    <property type="match status" value="1"/>
</dbReference>
<dbReference type="Gene3D" id="3.30.540.10">
    <property type="entry name" value="Fructose-1,6-Bisphosphatase, subunit A, domain 1"/>
    <property type="match status" value="1"/>
</dbReference>
<feature type="region of interest" description="Disordered" evidence="9">
    <location>
        <begin position="343"/>
        <end position="368"/>
    </location>
</feature>
<evidence type="ECO:0000313" key="10">
    <source>
        <dbReference type="EMBL" id="KAE9535671.1"/>
    </source>
</evidence>
<comment type="similarity">
    <text evidence="1">Belongs to the inositol monophosphatase superfamily.</text>
</comment>
<dbReference type="PANTHER" id="PTHR43028">
    <property type="entry name" value="3'(2'),5'-BISPHOSPHATE NUCLEOTIDASE 1"/>
    <property type="match status" value="1"/>
</dbReference>
<feature type="compositionally biased region" description="Basic and acidic residues" evidence="9">
    <location>
        <begin position="357"/>
        <end position="368"/>
    </location>
</feature>
<dbReference type="SUPFAM" id="SSF56655">
    <property type="entry name" value="Carbohydrate phosphatase"/>
    <property type="match status" value="1"/>
</dbReference>
<evidence type="ECO:0000256" key="6">
    <source>
        <dbReference type="ARBA" id="ARBA00044478"/>
    </source>
</evidence>
<dbReference type="Pfam" id="PF00459">
    <property type="entry name" value="Inositol_P"/>
    <property type="match status" value="1"/>
</dbReference>
<gene>
    <name evidence="10" type="ORF">AGLY_007572</name>
</gene>
<evidence type="ECO:0000256" key="9">
    <source>
        <dbReference type="SAM" id="MobiDB-lite"/>
    </source>
</evidence>
<evidence type="ECO:0000256" key="4">
    <source>
        <dbReference type="ARBA" id="ARBA00022842"/>
    </source>
</evidence>
<dbReference type="InterPro" id="IPR044897">
    <property type="entry name" value="INPP1_dom_1"/>
</dbReference>
<name>A0A6G0TMU8_APHGL</name>
<dbReference type="AlphaFoldDB" id="A0A6G0TMU8"/>
<feature type="binding site" evidence="8">
    <location>
        <position position="97"/>
    </location>
    <ligand>
        <name>Mg(2+)</name>
        <dbReference type="ChEBI" id="CHEBI:18420"/>
        <label>1</label>
        <note>catalytic</note>
    </ligand>
</feature>
<dbReference type="GO" id="GO:0004441">
    <property type="term" value="F:inositol-1,4-bisphosphate 1-phosphatase activity"/>
    <property type="evidence" value="ECO:0007669"/>
    <property type="project" value="UniProtKB-EC"/>
</dbReference>
<keyword evidence="4 8" id="KW-0460">Magnesium</keyword>
<comment type="caution">
    <text evidence="10">The sequence shown here is derived from an EMBL/GenBank/DDBJ whole genome shotgun (WGS) entry which is preliminary data.</text>
</comment>
<sequence length="368" mass="40512">MSPSDDGTGARDRRRRRGGGLTGCALLASEAAAHVARMCRSNPRLLSMLVQEKCGDDANSRRFAHDFKTLADVLVQRIVAKRIGRQFPELEGNVYGEENDTIQNNNGQDVTILVGETVEETFQCLSKALGDDLDSAKSLAEAAHKEFGLNDLNVDCYPPEEENLDLEKIGIWIDPIDSTNEYISGNVDSINEYGFHSSGLHCVTINIGLFDKHSGKPIAGVINQPFFNYDTNKGWSGRCYWAYCDGQKSLNSLPEFISCNQELVVTSSGETDEARAALQRSGYAVATGPGAVTRCCAWHWRRQVLRADQGLDVRGGDTCARTRCWRPRRRGVPLSHVRRPAHVPSQDAAVDGLTATRTRDRFARPAGP</sequence>
<protein>
    <recommendedName>
        <fullName evidence="7">inositol-1,4-bisphosphate 1-phosphatase</fullName>
        <ecNumber evidence="7">3.1.3.57</ecNumber>
    </recommendedName>
</protein>
<feature type="binding site" evidence="8">
    <location>
        <position position="176"/>
    </location>
    <ligand>
        <name>Mg(2+)</name>
        <dbReference type="ChEBI" id="CHEBI:18420"/>
        <label>1</label>
        <note>catalytic</note>
    </ligand>
</feature>
<dbReference type="InterPro" id="IPR000760">
    <property type="entry name" value="Inositol_monophosphatase-like"/>
</dbReference>
<evidence type="ECO:0000256" key="1">
    <source>
        <dbReference type="ARBA" id="ARBA00009759"/>
    </source>
</evidence>
<comment type="cofactor">
    <cofactor evidence="8">
        <name>Mg(2+)</name>
        <dbReference type="ChEBI" id="CHEBI:18420"/>
    </cofactor>
</comment>
<dbReference type="InterPro" id="IPR020583">
    <property type="entry name" value="Inositol_monoP_metal-BS"/>
</dbReference>
<dbReference type="OrthoDB" id="6610319at2759"/>
<dbReference type="EC" id="3.1.3.57" evidence="7"/>
<dbReference type="InterPro" id="IPR050725">
    <property type="entry name" value="CysQ/Inositol_MonoPase"/>
</dbReference>
<proteinExistence type="inferred from homology"/>
<dbReference type="PROSITE" id="PS00629">
    <property type="entry name" value="IMP_1"/>
    <property type="match status" value="1"/>
</dbReference>
<dbReference type="EMBL" id="VYZN01000025">
    <property type="protein sequence ID" value="KAE9535671.1"/>
    <property type="molecule type" value="Genomic_DNA"/>
</dbReference>
<feature type="binding site" evidence="8">
    <location>
        <position position="174"/>
    </location>
    <ligand>
        <name>Mg(2+)</name>
        <dbReference type="ChEBI" id="CHEBI:18420"/>
        <label>1</label>
        <note>catalytic</note>
    </ligand>
</feature>
<evidence type="ECO:0000313" key="11">
    <source>
        <dbReference type="Proteomes" id="UP000475862"/>
    </source>
</evidence>
<keyword evidence="2" id="KW-0452">Lithium</keyword>
<evidence type="ECO:0000256" key="8">
    <source>
        <dbReference type="PIRSR" id="PIRSR600760-2"/>
    </source>
</evidence>
<evidence type="ECO:0000256" key="3">
    <source>
        <dbReference type="ARBA" id="ARBA00022723"/>
    </source>
</evidence>
<evidence type="ECO:0000256" key="2">
    <source>
        <dbReference type="ARBA" id="ARBA00022671"/>
    </source>
</evidence>
<reference evidence="10 11" key="1">
    <citation type="submission" date="2019-08" db="EMBL/GenBank/DDBJ databases">
        <title>The genome of the soybean aphid Biotype 1, its phylome, world population structure and adaptation to the North American continent.</title>
        <authorList>
            <person name="Giordano R."/>
            <person name="Donthu R.K."/>
            <person name="Hernandez A.G."/>
            <person name="Wright C.L."/>
            <person name="Zimin A.V."/>
        </authorList>
    </citation>
    <scope>NUCLEOTIDE SEQUENCE [LARGE SCALE GENOMIC DNA]</scope>
    <source>
        <tissue evidence="10">Whole aphids</tissue>
    </source>
</reference>
<evidence type="ECO:0000256" key="5">
    <source>
        <dbReference type="ARBA" id="ARBA00044465"/>
    </source>
</evidence>
<comment type="catalytic activity">
    <reaction evidence="6">
        <text>1D-myo-inositol 1,4-bisphosphate + H2O = 1D-myo-inositol 4-phosphate + phosphate</text>
        <dbReference type="Rhea" id="RHEA:15553"/>
        <dbReference type="ChEBI" id="CHEBI:15377"/>
        <dbReference type="ChEBI" id="CHEBI:43474"/>
        <dbReference type="ChEBI" id="CHEBI:58282"/>
        <dbReference type="ChEBI" id="CHEBI:58469"/>
        <dbReference type="EC" id="3.1.3.57"/>
    </reaction>
    <physiologicalReaction direction="left-to-right" evidence="6">
        <dbReference type="Rhea" id="RHEA:15554"/>
    </physiologicalReaction>
</comment>
<comment type="catalytic activity">
    <reaction evidence="5">
        <text>1D-myo-inositol 1,3,4-trisphosphate + H2O = 1D-myo-inositol 3,4-bisphosphate + phosphate</text>
        <dbReference type="Rhea" id="RHEA:70319"/>
        <dbReference type="ChEBI" id="CHEBI:15377"/>
        <dbReference type="ChEBI" id="CHEBI:43474"/>
        <dbReference type="ChEBI" id="CHEBI:58414"/>
        <dbReference type="ChEBI" id="CHEBI:83241"/>
    </reaction>
    <physiologicalReaction direction="left-to-right" evidence="5">
        <dbReference type="Rhea" id="RHEA:70320"/>
    </physiologicalReaction>
</comment>
<keyword evidence="3 8" id="KW-0479">Metal-binding</keyword>
<dbReference type="Proteomes" id="UP000475862">
    <property type="component" value="Unassembled WGS sequence"/>
</dbReference>
<dbReference type="GO" id="GO:0046872">
    <property type="term" value="F:metal ion binding"/>
    <property type="evidence" value="ECO:0007669"/>
    <property type="project" value="UniProtKB-KW"/>
</dbReference>
<accession>A0A6G0TMU8</accession>